<proteinExistence type="predicted"/>
<dbReference type="Proteomes" id="UP000254518">
    <property type="component" value="Unassembled WGS sequence"/>
</dbReference>
<accession>A0ABX9I169</accession>
<sequence>MPMKKIQSVLNSKWYFKESIHKYFFYLALRLFIETYFA</sequence>
<name>A0ABX9I169_9FLAO</name>
<dbReference type="EMBL" id="QQBA01000001">
    <property type="protein sequence ID" value="RDI58332.1"/>
    <property type="molecule type" value="Genomic_DNA"/>
</dbReference>
<comment type="caution">
    <text evidence="1">The sequence shown here is derived from an EMBL/GenBank/DDBJ whole genome shotgun (WGS) entry which is preliminary data.</text>
</comment>
<keyword evidence="2" id="KW-1185">Reference proteome</keyword>
<protein>
    <submittedName>
        <fullName evidence="1">Uncharacterized protein</fullName>
    </submittedName>
</protein>
<gene>
    <name evidence="1" type="ORF">DFR66_101260</name>
</gene>
<evidence type="ECO:0000313" key="2">
    <source>
        <dbReference type="Proteomes" id="UP000254518"/>
    </source>
</evidence>
<reference evidence="1 2" key="1">
    <citation type="submission" date="2018-07" db="EMBL/GenBank/DDBJ databases">
        <title>Genomic Encyclopedia of Type Strains, Phase IV (KMG-IV): sequencing the most valuable type-strain genomes for metagenomic binning, comparative biology and taxonomic classification.</title>
        <authorList>
            <person name="Goeker M."/>
        </authorList>
    </citation>
    <scope>NUCLEOTIDE SEQUENCE [LARGE SCALE GENOMIC DNA]</scope>
    <source>
        <strain evidence="1 2">DSM 19728</strain>
    </source>
</reference>
<organism evidence="1 2">
    <name type="scientific">Flavobacterium glaciei</name>
    <dbReference type="NCBI Taxonomy" id="386300"/>
    <lineage>
        <taxon>Bacteria</taxon>
        <taxon>Pseudomonadati</taxon>
        <taxon>Bacteroidota</taxon>
        <taxon>Flavobacteriia</taxon>
        <taxon>Flavobacteriales</taxon>
        <taxon>Flavobacteriaceae</taxon>
        <taxon>Flavobacterium</taxon>
    </lineage>
</organism>
<evidence type="ECO:0000313" key="1">
    <source>
        <dbReference type="EMBL" id="RDI58332.1"/>
    </source>
</evidence>